<gene>
    <name evidence="11" type="ORF">A6E14_13030</name>
</gene>
<dbReference type="Gene3D" id="3.40.50.2000">
    <property type="entry name" value="Glycogen Phosphorylase B"/>
    <property type="match status" value="1"/>
</dbReference>
<dbReference type="Proteomes" id="UP000093173">
    <property type="component" value="Unassembled WGS sequence"/>
</dbReference>
<dbReference type="GO" id="GO:0009245">
    <property type="term" value="P:lipid A biosynthetic process"/>
    <property type="evidence" value="ECO:0007669"/>
    <property type="project" value="TreeGrafter"/>
</dbReference>
<comment type="function">
    <text evidence="9">Involved in lipopolysaccharide (LPS) biosynthesis. Catalyzes the transfer of 3-deoxy-D-manno-octulosonate (Kdo) residue(s) from CMP-Kdo to lipid IV(A), the tetraacyldisaccharide-1,4'-bisphosphate precursor of lipid A.</text>
</comment>
<feature type="transmembrane region" description="Helical" evidence="9">
    <location>
        <begin position="7"/>
        <end position="25"/>
    </location>
</feature>
<evidence type="ECO:0000256" key="5">
    <source>
        <dbReference type="ARBA" id="ARBA00031445"/>
    </source>
</evidence>
<evidence type="ECO:0000256" key="1">
    <source>
        <dbReference type="ARBA" id="ARBA00004713"/>
    </source>
</evidence>
<evidence type="ECO:0000313" key="11">
    <source>
        <dbReference type="EMBL" id="OCH74336.1"/>
    </source>
</evidence>
<comment type="similarity">
    <text evidence="9">Belongs to the glycosyltransferase group 1 family.</text>
</comment>
<dbReference type="Gene3D" id="3.40.50.11720">
    <property type="entry name" value="3-Deoxy-D-manno-octulosonic-acid transferase, N-terminal domain"/>
    <property type="match status" value="1"/>
</dbReference>
<keyword evidence="9" id="KW-0472">Membrane</keyword>
<sequence>MTTMVRWCYTILLSLISPILLWGLYRPKTNKPPFGLRWKEHFGFTPKIDDRKSGVIWIHAVSVGEVLASKKLVEKLAEQNPEKRILVTTTTSTGAEQVEKMGNDIIHRYMPIDFNWCVRGFLNAIQPEKMLIIETELWPNTLHTVAINTIPITLINGRLSEKSLANYRKLKALIHPALSNLNLILTVHSDDKHRFESLGVSSEKIIVTGSIKYDVTLDKSIELQGGGLKSSFVGDRKILVAASTHSGEDEQILQAFQQAQKELPELLLVIVPRHPERFNMVAELVKNQGFQLARRSDSLDRIEEFVDVYLGDTMGELMIMLSAGDLVFMGGSLIGKKVGGHNFIEPALLKKYCLTGPSYFNFSDLANQLIESNALSVVSDVHDLALQIVSALSKPEALVEKGQWGYGIVKRNQGALHKTLELVSTSPNIEKSS</sequence>
<evidence type="ECO:0000256" key="6">
    <source>
        <dbReference type="ARBA" id="ARBA00049183"/>
    </source>
</evidence>
<evidence type="ECO:0000256" key="8">
    <source>
        <dbReference type="PIRSR" id="PIRSR639901-2"/>
    </source>
</evidence>
<dbReference type="SUPFAM" id="SSF53756">
    <property type="entry name" value="UDP-Glycosyltransferase/glycogen phosphorylase"/>
    <property type="match status" value="1"/>
</dbReference>
<feature type="domain" description="3-deoxy-D-manno-octulosonic-acid transferase N-terminal" evidence="10">
    <location>
        <begin position="37"/>
        <end position="215"/>
    </location>
</feature>
<comment type="pathway">
    <text evidence="1 9">Bacterial outer membrane biogenesis; LPS core biosynthesis.</text>
</comment>
<feature type="site" description="Transition state stabilizer" evidence="8">
    <location>
        <position position="134"/>
    </location>
</feature>
<dbReference type="EMBL" id="MAJZ01000671">
    <property type="protein sequence ID" value="OCH74336.1"/>
    <property type="molecule type" value="Genomic_DNA"/>
</dbReference>
<comment type="caution">
    <text evidence="11">The sequence shown here is derived from an EMBL/GenBank/DDBJ whole genome shotgun (WGS) entry which is preliminary data.</text>
</comment>
<dbReference type="RefSeq" id="WP_065577109.1">
    <property type="nucleotide sequence ID" value="NZ_JBNGCH010000671.1"/>
</dbReference>
<dbReference type="AlphaFoldDB" id="A0A1B9QWX6"/>
<proteinExistence type="inferred from homology"/>
<evidence type="ECO:0000256" key="3">
    <source>
        <dbReference type="ARBA" id="ARBA00019077"/>
    </source>
</evidence>
<comment type="subcellular location">
    <subcellularLocation>
        <location evidence="9">Cell membrane</location>
    </subcellularLocation>
</comment>
<keyword evidence="9" id="KW-0812">Transmembrane</keyword>
<evidence type="ECO:0000313" key="12">
    <source>
        <dbReference type="Proteomes" id="UP000093173"/>
    </source>
</evidence>
<dbReference type="InterPro" id="IPR039901">
    <property type="entry name" value="Kdotransferase"/>
</dbReference>
<keyword evidence="9" id="KW-1003">Cell membrane</keyword>
<keyword evidence="4 9" id="KW-0808">Transferase</keyword>
<feature type="active site" description="Proton acceptor" evidence="7">
    <location>
        <position position="65"/>
    </location>
</feature>
<dbReference type="InterPro" id="IPR007507">
    <property type="entry name" value="Glycos_transf_N"/>
</dbReference>
<dbReference type="GO" id="GO:0005886">
    <property type="term" value="C:plasma membrane"/>
    <property type="evidence" value="ECO:0007669"/>
    <property type="project" value="UniProtKB-SubCell"/>
</dbReference>
<accession>A0A1B9QWX6</accession>
<dbReference type="NCBIfam" id="NF004388">
    <property type="entry name" value="PRK05749.1-4"/>
    <property type="match status" value="1"/>
</dbReference>
<keyword evidence="9" id="KW-1133">Transmembrane helix</keyword>
<reference evidence="12" key="1">
    <citation type="submission" date="2016-06" db="EMBL/GenBank/DDBJ databases">
        <authorList>
            <person name="Hehemann J.-H."/>
            <person name="Arevalo P."/>
            <person name="Datta M.S."/>
            <person name="Polz M.F."/>
        </authorList>
    </citation>
    <scope>NUCLEOTIDE SEQUENCE [LARGE SCALE GENOMIC DNA]</scope>
    <source>
        <strain evidence="12">9CSC122</strain>
    </source>
</reference>
<protein>
    <recommendedName>
        <fullName evidence="3 9">3-deoxy-D-manno-octulosonic acid transferase</fullName>
        <shortName evidence="9">Kdo transferase</shortName>
        <ecNumber evidence="2 9">2.4.99.12</ecNumber>
    </recommendedName>
    <alternativeName>
        <fullName evidence="5 9">Lipid IV(A) 3-deoxy-D-manno-octulosonic acid transferase</fullName>
    </alternativeName>
</protein>
<organism evidence="11 12">
    <name type="scientific">Vibrio genomosp. F10</name>
    <dbReference type="NCBI Taxonomy" id="723171"/>
    <lineage>
        <taxon>Bacteria</taxon>
        <taxon>Pseudomonadati</taxon>
        <taxon>Pseudomonadota</taxon>
        <taxon>Gammaproteobacteria</taxon>
        <taxon>Vibrionales</taxon>
        <taxon>Vibrionaceae</taxon>
        <taxon>Vibrio</taxon>
    </lineage>
</organism>
<dbReference type="FunFam" id="3.40.50.11720:FF:000001">
    <property type="entry name" value="3-deoxy-D-manno-octulosonic acid transferase"/>
    <property type="match status" value="1"/>
</dbReference>
<keyword evidence="9" id="KW-0448">Lipopolysaccharide biosynthesis</keyword>
<dbReference type="PANTHER" id="PTHR42755">
    <property type="entry name" value="3-DEOXY-MANNO-OCTULOSONATE CYTIDYLYLTRANSFERASE"/>
    <property type="match status" value="1"/>
</dbReference>
<evidence type="ECO:0000259" key="10">
    <source>
        <dbReference type="Pfam" id="PF04413"/>
    </source>
</evidence>
<dbReference type="UniPathway" id="UPA00958"/>
<dbReference type="InterPro" id="IPR038107">
    <property type="entry name" value="Glycos_transf_N_sf"/>
</dbReference>
<feature type="site" description="Transition state stabilizer" evidence="8">
    <location>
        <position position="212"/>
    </location>
</feature>
<keyword evidence="12" id="KW-1185">Reference proteome</keyword>
<comment type="catalytic activity">
    <reaction evidence="6 9">
        <text>lipid IVA (E. coli) + CMP-3-deoxy-beta-D-manno-octulosonate = alpha-Kdo-(2-&gt;6)-lipid IVA (E. coli) + CMP + H(+)</text>
        <dbReference type="Rhea" id="RHEA:28066"/>
        <dbReference type="ChEBI" id="CHEBI:15378"/>
        <dbReference type="ChEBI" id="CHEBI:58603"/>
        <dbReference type="ChEBI" id="CHEBI:60364"/>
        <dbReference type="ChEBI" id="CHEBI:60377"/>
        <dbReference type="ChEBI" id="CHEBI:85987"/>
        <dbReference type="EC" id="2.4.99.12"/>
    </reaction>
</comment>
<evidence type="ECO:0000256" key="7">
    <source>
        <dbReference type="PIRSR" id="PIRSR639901-1"/>
    </source>
</evidence>
<dbReference type="Pfam" id="PF04413">
    <property type="entry name" value="Glycos_transf_N"/>
    <property type="match status" value="1"/>
</dbReference>
<evidence type="ECO:0000256" key="2">
    <source>
        <dbReference type="ARBA" id="ARBA00012621"/>
    </source>
</evidence>
<evidence type="ECO:0000256" key="4">
    <source>
        <dbReference type="ARBA" id="ARBA00022679"/>
    </source>
</evidence>
<dbReference type="PANTHER" id="PTHR42755:SF1">
    <property type="entry name" value="3-DEOXY-D-MANNO-OCTULOSONIC ACID TRANSFERASE, MITOCHONDRIAL-RELATED"/>
    <property type="match status" value="1"/>
</dbReference>
<dbReference type="GO" id="GO:0009244">
    <property type="term" value="P:lipopolysaccharide core region biosynthetic process"/>
    <property type="evidence" value="ECO:0007669"/>
    <property type="project" value="UniProtKB-UniRule"/>
</dbReference>
<dbReference type="EC" id="2.4.99.12" evidence="2 9"/>
<dbReference type="GO" id="GO:0043842">
    <property type="term" value="F:Kdo transferase activity"/>
    <property type="evidence" value="ECO:0007669"/>
    <property type="project" value="UniProtKB-EC"/>
</dbReference>
<evidence type="ECO:0000256" key="9">
    <source>
        <dbReference type="RuleBase" id="RU365103"/>
    </source>
</evidence>
<name>A0A1B9QWX6_9VIBR</name>